<organism evidence="8 9">
    <name type="scientific">Dacryopinax primogenitus (strain DJM 731)</name>
    <name type="common">Brown rot fungus</name>
    <dbReference type="NCBI Taxonomy" id="1858805"/>
    <lineage>
        <taxon>Eukaryota</taxon>
        <taxon>Fungi</taxon>
        <taxon>Dikarya</taxon>
        <taxon>Basidiomycota</taxon>
        <taxon>Agaricomycotina</taxon>
        <taxon>Dacrymycetes</taxon>
        <taxon>Dacrymycetales</taxon>
        <taxon>Dacrymycetaceae</taxon>
        <taxon>Dacryopinax</taxon>
    </lineage>
</organism>
<evidence type="ECO:0000256" key="4">
    <source>
        <dbReference type="ARBA" id="ARBA00023008"/>
    </source>
</evidence>
<dbReference type="OrthoDB" id="689350at2759"/>
<dbReference type="GO" id="GO:0016531">
    <property type="term" value="F:copper chaperone activity"/>
    <property type="evidence" value="ECO:0007669"/>
    <property type="project" value="TreeGrafter"/>
</dbReference>
<dbReference type="SUPFAM" id="SSF55008">
    <property type="entry name" value="HMA, heavy metal-associated domain"/>
    <property type="match status" value="2"/>
</dbReference>
<proteinExistence type="inferred from homology"/>
<dbReference type="Gene3D" id="3.30.70.100">
    <property type="match status" value="1"/>
</dbReference>
<dbReference type="InterPro" id="IPR051881">
    <property type="entry name" value="Copper_transport_ATOX1-like"/>
</dbReference>
<dbReference type="InterPro" id="IPR006121">
    <property type="entry name" value="HMA_dom"/>
</dbReference>
<keyword evidence="5" id="KW-0406">Ion transport</keyword>
<dbReference type="STRING" id="1858805.M5G9W0"/>
<dbReference type="OMA" id="MTHTYKF"/>
<dbReference type="PANTHER" id="PTHR46365">
    <property type="entry name" value="COPPER TRANSPORT PROTEIN ATOX1"/>
    <property type="match status" value="1"/>
</dbReference>
<dbReference type="InterPro" id="IPR036163">
    <property type="entry name" value="HMA_dom_sf"/>
</dbReference>
<evidence type="ECO:0000256" key="6">
    <source>
        <dbReference type="ARBA" id="ARBA00023186"/>
    </source>
</evidence>
<keyword evidence="6" id="KW-0143">Chaperone</keyword>
<dbReference type="HOGENOM" id="CLU_134973_3_1_1"/>
<evidence type="ECO:0000256" key="7">
    <source>
        <dbReference type="ARBA" id="ARBA00038171"/>
    </source>
</evidence>
<dbReference type="RefSeq" id="XP_040632498.1">
    <property type="nucleotide sequence ID" value="XM_040767877.1"/>
</dbReference>
<dbReference type="GO" id="GO:0005829">
    <property type="term" value="C:cytosol"/>
    <property type="evidence" value="ECO:0007669"/>
    <property type="project" value="TreeGrafter"/>
</dbReference>
<evidence type="ECO:0000313" key="8">
    <source>
        <dbReference type="EMBL" id="EJU05604.1"/>
    </source>
</evidence>
<keyword evidence="4" id="KW-0186">Copper</keyword>
<protein>
    <submittedName>
        <fullName evidence="8">Uncharacterized protein</fullName>
    </submittedName>
</protein>
<evidence type="ECO:0000256" key="2">
    <source>
        <dbReference type="ARBA" id="ARBA00022723"/>
    </source>
</evidence>
<keyword evidence="1" id="KW-0813">Transport</keyword>
<reference evidence="8 9" key="1">
    <citation type="journal article" date="2012" name="Science">
        <title>The Paleozoic origin of enzymatic lignin decomposition reconstructed from 31 fungal genomes.</title>
        <authorList>
            <person name="Floudas D."/>
            <person name="Binder M."/>
            <person name="Riley R."/>
            <person name="Barry K."/>
            <person name="Blanchette R.A."/>
            <person name="Henrissat B."/>
            <person name="Martinez A.T."/>
            <person name="Otillar R."/>
            <person name="Spatafora J.W."/>
            <person name="Yadav J.S."/>
            <person name="Aerts A."/>
            <person name="Benoit I."/>
            <person name="Boyd A."/>
            <person name="Carlson A."/>
            <person name="Copeland A."/>
            <person name="Coutinho P.M."/>
            <person name="de Vries R.P."/>
            <person name="Ferreira P."/>
            <person name="Findley K."/>
            <person name="Foster B."/>
            <person name="Gaskell J."/>
            <person name="Glotzer D."/>
            <person name="Gorecki P."/>
            <person name="Heitman J."/>
            <person name="Hesse C."/>
            <person name="Hori C."/>
            <person name="Igarashi K."/>
            <person name="Jurgens J.A."/>
            <person name="Kallen N."/>
            <person name="Kersten P."/>
            <person name="Kohler A."/>
            <person name="Kuees U."/>
            <person name="Kumar T.K.A."/>
            <person name="Kuo A."/>
            <person name="LaButti K."/>
            <person name="Larrondo L.F."/>
            <person name="Lindquist E."/>
            <person name="Ling A."/>
            <person name="Lombard V."/>
            <person name="Lucas S."/>
            <person name="Lundell T."/>
            <person name="Martin R."/>
            <person name="McLaughlin D.J."/>
            <person name="Morgenstern I."/>
            <person name="Morin E."/>
            <person name="Murat C."/>
            <person name="Nagy L.G."/>
            <person name="Nolan M."/>
            <person name="Ohm R.A."/>
            <person name="Patyshakuliyeva A."/>
            <person name="Rokas A."/>
            <person name="Ruiz-Duenas F.J."/>
            <person name="Sabat G."/>
            <person name="Salamov A."/>
            <person name="Samejima M."/>
            <person name="Schmutz J."/>
            <person name="Slot J.C."/>
            <person name="St John F."/>
            <person name="Stenlid J."/>
            <person name="Sun H."/>
            <person name="Sun S."/>
            <person name="Syed K."/>
            <person name="Tsang A."/>
            <person name="Wiebenga A."/>
            <person name="Young D."/>
            <person name="Pisabarro A."/>
            <person name="Eastwood D.C."/>
            <person name="Martin F."/>
            <person name="Cullen D."/>
            <person name="Grigoriev I.V."/>
            <person name="Hibbett D.S."/>
        </authorList>
    </citation>
    <scope>NUCLEOTIDE SEQUENCE [LARGE SCALE GENOMIC DNA]</scope>
    <source>
        <strain evidence="8 9">DJM-731 SS1</strain>
    </source>
</reference>
<dbReference type="CDD" id="cd00371">
    <property type="entry name" value="HMA"/>
    <property type="match status" value="1"/>
</dbReference>
<dbReference type="PANTHER" id="PTHR46365:SF1">
    <property type="entry name" value="COPPER TRANSPORT PROTEIN ATOX1"/>
    <property type="match status" value="1"/>
</dbReference>
<dbReference type="Proteomes" id="UP000030653">
    <property type="component" value="Unassembled WGS sequence"/>
</dbReference>
<dbReference type="AlphaFoldDB" id="M5G9W0"/>
<sequence>MSDHTYQFNVKMHCSGCSGAVQRALGKADGACPPHFRGHYLILSPCFCGMRMTGISSYEVSLEKQEVTVNTARSYEDVLQVISKTGKEVLSGTTIA</sequence>
<keyword evidence="9" id="KW-1185">Reference proteome</keyword>
<evidence type="ECO:0000256" key="1">
    <source>
        <dbReference type="ARBA" id="ARBA00022448"/>
    </source>
</evidence>
<name>M5G9W0_DACPD</name>
<comment type="similarity">
    <text evidence="7">Belongs to the ATX1 family.</text>
</comment>
<dbReference type="EMBL" id="JH795856">
    <property type="protein sequence ID" value="EJU05604.1"/>
    <property type="molecule type" value="Genomic_DNA"/>
</dbReference>
<dbReference type="GeneID" id="63682939"/>
<keyword evidence="2" id="KW-0479">Metal-binding</keyword>
<evidence type="ECO:0000256" key="3">
    <source>
        <dbReference type="ARBA" id="ARBA00022796"/>
    </source>
</evidence>
<gene>
    <name evidence="8" type="ORF">DACRYDRAFT_104090</name>
</gene>
<evidence type="ECO:0000256" key="5">
    <source>
        <dbReference type="ARBA" id="ARBA00023065"/>
    </source>
</evidence>
<dbReference type="GO" id="GO:0006825">
    <property type="term" value="P:copper ion transport"/>
    <property type="evidence" value="ECO:0007669"/>
    <property type="project" value="UniProtKB-KW"/>
</dbReference>
<evidence type="ECO:0000313" key="9">
    <source>
        <dbReference type="Proteomes" id="UP000030653"/>
    </source>
</evidence>
<dbReference type="GO" id="GO:0046872">
    <property type="term" value="F:metal ion binding"/>
    <property type="evidence" value="ECO:0007669"/>
    <property type="project" value="UniProtKB-KW"/>
</dbReference>
<keyword evidence="3" id="KW-0187">Copper transport</keyword>
<accession>M5G9W0</accession>